<proteinExistence type="inferred from homology"/>
<evidence type="ECO:0000256" key="4">
    <source>
        <dbReference type="ARBA" id="ARBA00035206"/>
    </source>
</evidence>
<evidence type="ECO:0000313" key="8">
    <source>
        <dbReference type="EMBL" id="MCC5467105.1"/>
    </source>
</evidence>
<dbReference type="Pfam" id="PF00467">
    <property type="entry name" value="KOW"/>
    <property type="match status" value="1"/>
</dbReference>
<name>A0ABS8HVC4_9FIRM</name>
<keyword evidence="5" id="KW-0694">RNA-binding</keyword>
<evidence type="ECO:0000256" key="1">
    <source>
        <dbReference type="ARBA" id="ARBA00010618"/>
    </source>
</evidence>
<protein>
    <recommendedName>
        <fullName evidence="4 5">Large ribosomal subunit protein uL24</fullName>
    </recommendedName>
</protein>
<evidence type="ECO:0000256" key="3">
    <source>
        <dbReference type="ARBA" id="ARBA00023274"/>
    </source>
</evidence>
<comment type="function">
    <text evidence="5">One of two assembly initiator proteins, it binds directly to the 5'-end of the 23S rRNA, where it nucleates assembly of the 50S subunit.</text>
</comment>
<dbReference type="SMART" id="SM00739">
    <property type="entry name" value="KOW"/>
    <property type="match status" value="1"/>
</dbReference>
<evidence type="ECO:0000259" key="7">
    <source>
        <dbReference type="SMART" id="SM00739"/>
    </source>
</evidence>
<dbReference type="PANTHER" id="PTHR12903">
    <property type="entry name" value="MITOCHONDRIAL RIBOSOMAL PROTEIN L24"/>
    <property type="match status" value="1"/>
</dbReference>
<reference evidence="8" key="1">
    <citation type="submission" date="2021-11" db="EMBL/GenBank/DDBJ databases">
        <title>Description of a new species Pelosinus isolated from the bottom sediments of Lake Baikal.</title>
        <authorList>
            <person name="Zakharyuk A."/>
        </authorList>
    </citation>
    <scope>NUCLEOTIDE SEQUENCE</scope>
    <source>
        <strain evidence="8">Bkl1</strain>
    </source>
</reference>
<dbReference type="Pfam" id="PF17136">
    <property type="entry name" value="ribosomal_L24"/>
    <property type="match status" value="1"/>
</dbReference>
<gene>
    <name evidence="5 8" type="primary">rplX</name>
    <name evidence="8" type="ORF">LMF89_17315</name>
</gene>
<keyword evidence="9" id="KW-1185">Reference proteome</keyword>
<organism evidence="8 9">
    <name type="scientific">Pelosinus baikalensis</name>
    <dbReference type="NCBI Taxonomy" id="2892015"/>
    <lineage>
        <taxon>Bacteria</taxon>
        <taxon>Bacillati</taxon>
        <taxon>Bacillota</taxon>
        <taxon>Negativicutes</taxon>
        <taxon>Selenomonadales</taxon>
        <taxon>Sporomusaceae</taxon>
        <taxon>Pelosinus</taxon>
    </lineage>
</organism>
<dbReference type="RefSeq" id="WP_007937707.1">
    <property type="nucleotide sequence ID" value="NZ_JAJHJB010000027.1"/>
</dbReference>
<evidence type="ECO:0000256" key="5">
    <source>
        <dbReference type="HAMAP-Rule" id="MF_01326"/>
    </source>
</evidence>
<dbReference type="NCBIfam" id="TIGR01079">
    <property type="entry name" value="rplX_bact"/>
    <property type="match status" value="1"/>
</dbReference>
<dbReference type="Gene3D" id="2.30.30.30">
    <property type="match status" value="1"/>
</dbReference>
<dbReference type="InterPro" id="IPR005824">
    <property type="entry name" value="KOW"/>
</dbReference>
<accession>A0ABS8HVC4</accession>
<evidence type="ECO:0000313" key="9">
    <source>
        <dbReference type="Proteomes" id="UP001165492"/>
    </source>
</evidence>
<comment type="subunit">
    <text evidence="5">Part of the 50S ribosomal subunit.</text>
</comment>
<dbReference type="HAMAP" id="MF_01326_B">
    <property type="entry name" value="Ribosomal_uL24_B"/>
    <property type="match status" value="1"/>
</dbReference>
<dbReference type="EMBL" id="JAJHJB010000027">
    <property type="protein sequence ID" value="MCC5467105.1"/>
    <property type="molecule type" value="Genomic_DNA"/>
</dbReference>
<comment type="caution">
    <text evidence="8">The sequence shown here is derived from an EMBL/GenBank/DDBJ whole genome shotgun (WGS) entry which is preliminary data.</text>
</comment>
<keyword evidence="2 5" id="KW-0689">Ribosomal protein</keyword>
<dbReference type="InterPro" id="IPR003256">
    <property type="entry name" value="Ribosomal_uL24"/>
</dbReference>
<dbReference type="Proteomes" id="UP001165492">
    <property type="component" value="Unassembled WGS sequence"/>
</dbReference>
<keyword evidence="5" id="KW-0699">rRNA-binding</keyword>
<comment type="function">
    <text evidence="5">One of the proteins that surrounds the polypeptide exit tunnel on the outside of the subunit.</text>
</comment>
<evidence type="ECO:0000256" key="2">
    <source>
        <dbReference type="ARBA" id="ARBA00022980"/>
    </source>
</evidence>
<dbReference type="InterPro" id="IPR014722">
    <property type="entry name" value="Rib_uL2_dom2"/>
</dbReference>
<dbReference type="InterPro" id="IPR005825">
    <property type="entry name" value="Ribosomal_uL24_CS"/>
</dbReference>
<sequence length="110" mass="11754">MSEAKKLHVKKGDKIVVLSGKDKGKTGKIIQALPKKSKVVVEGLNTVKRHTKPSQNLPQGGIIVKEAPLHSAKVMLVCPACDQATRIKKTSLASGASVRTCKKCGEIIDK</sequence>
<feature type="domain" description="KOW" evidence="7">
    <location>
        <begin position="8"/>
        <end position="35"/>
    </location>
</feature>
<comment type="similarity">
    <text evidence="1 5 6">Belongs to the universal ribosomal protein uL24 family.</text>
</comment>
<dbReference type="GO" id="GO:0005840">
    <property type="term" value="C:ribosome"/>
    <property type="evidence" value="ECO:0007669"/>
    <property type="project" value="UniProtKB-KW"/>
</dbReference>
<dbReference type="InterPro" id="IPR057264">
    <property type="entry name" value="Ribosomal_uL24_C"/>
</dbReference>
<dbReference type="InterPro" id="IPR008991">
    <property type="entry name" value="Translation_prot_SH3-like_sf"/>
</dbReference>
<evidence type="ECO:0000256" key="6">
    <source>
        <dbReference type="RuleBase" id="RU003477"/>
    </source>
</evidence>
<dbReference type="PROSITE" id="PS01108">
    <property type="entry name" value="RIBOSOMAL_L24"/>
    <property type="match status" value="1"/>
</dbReference>
<dbReference type="InterPro" id="IPR041988">
    <property type="entry name" value="Ribosomal_uL24_KOW"/>
</dbReference>
<dbReference type="SUPFAM" id="SSF50104">
    <property type="entry name" value="Translation proteins SH3-like domain"/>
    <property type="match status" value="1"/>
</dbReference>
<keyword evidence="3 5" id="KW-0687">Ribonucleoprotein</keyword>
<dbReference type="CDD" id="cd06089">
    <property type="entry name" value="KOW_RPL26"/>
    <property type="match status" value="1"/>
</dbReference>